<dbReference type="Proteomes" id="UP000769156">
    <property type="component" value="Unassembled WGS sequence"/>
</dbReference>
<evidence type="ECO:0000313" key="2">
    <source>
        <dbReference type="Proteomes" id="UP000769156"/>
    </source>
</evidence>
<protein>
    <submittedName>
        <fullName evidence="1">Uncharacterized protein</fullName>
    </submittedName>
</protein>
<comment type="caution">
    <text evidence="1">The sequence shown here is derived from an EMBL/GenBank/DDBJ whole genome shotgun (WGS) entry which is preliminary data.</text>
</comment>
<name>A0A921I2I6_9FIRM</name>
<organism evidence="1 2">
    <name type="scientific">Lachnoclostridium phocaeense</name>
    <dbReference type="NCBI Taxonomy" id="1871021"/>
    <lineage>
        <taxon>Bacteria</taxon>
        <taxon>Bacillati</taxon>
        <taxon>Bacillota</taxon>
        <taxon>Clostridia</taxon>
        <taxon>Lachnospirales</taxon>
        <taxon>Lachnospiraceae</taxon>
    </lineage>
</organism>
<accession>A0A921I2I6</accession>
<gene>
    <name evidence="1" type="ORF">K8V82_11075</name>
</gene>
<proteinExistence type="predicted"/>
<evidence type="ECO:0000313" key="1">
    <source>
        <dbReference type="EMBL" id="HJF95310.1"/>
    </source>
</evidence>
<reference evidence="1" key="1">
    <citation type="journal article" date="2021" name="PeerJ">
        <title>Extensive microbial diversity within the chicken gut microbiome revealed by metagenomics and culture.</title>
        <authorList>
            <person name="Gilroy R."/>
            <person name="Ravi A."/>
            <person name="Getino M."/>
            <person name="Pursley I."/>
            <person name="Horton D.L."/>
            <person name="Alikhan N.F."/>
            <person name="Baker D."/>
            <person name="Gharbi K."/>
            <person name="Hall N."/>
            <person name="Watson M."/>
            <person name="Adriaenssens E.M."/>
            <person name="Foster-Nyarko E."/>
            <person name="Jarju S."/>
            <person name="Secka A."/>
            <person name="Antonio M."/>
            <person name="Oren A."/>
            <person name="Chaudhuri R.R."/>
            <person name="La Ragione R."/>
            <person name="Hildebrand F."/>
            <person name="Pallen M.J."/>
        </authorList>
    </citation>
    <scope>NUCLEOTIDE SEQUENCE</scope>
    <source>
        <strain evidence="1">ChiSjej5B23-16112</strain>
    </source>
</reference>
<dbReference type="EMBL" id="DYVY01000185">
    <property type="protein sequence ID" value="HJF95310.1"/>
    <property type="molecule type" value="Genomic_DNA"/>
</dbReference>
<sequence length="163" mass="18506">MLGKGSGFHIPVYRLIREYKSYRDCRAGENLEWEEENVLWLNRRYAPAKAVGAALLMLLLTGVSFSAEYKNENIEIASYGDLMALTALSFICAQDSYNLTAARHLCFTGESKKAPTHFRTLHFQKRESPWRLPSNAVATSSARLSTAAARCWCRYTGKSRIFR</sequence>
<reference evidence="1" key="2">
    <citation type="submission" date="2021-09" db="EMBL/GenBank/DDBJ databases">
        <authorList>
            <person name="Gilroy R."/>
        </authorList>
    </citation>
    <scope>NUCLEOTIDE SEQUENCE</scope>
    <source>
        <strain evidence="1">ChiSjej5B23-16112</strain>
    </source>
</reference>
<dbReference type="AlphaFoldDB" id="A0A921I2I6"/>